<feature type="compositionally biased region" description="Low complexity" evidence="5">
    <location>
        <begin position="182"/>
        <end position="196"/>
    </location>
</feature>
<dbReference type="PANTHER" id="PTHR21399">
    <property type="entry name" value="CHLORIDE CONDUCTANCE REGULATORY PROTEIN ICLN"/>
    <property type="match status" value="1"/>
</dbReference>
<feature type="compositionally biased region" description="Polar residues" evidence="5">
    <location>
        <begin position="61"/>
        <end position="75"/>
    </location>
</feature>
<keyword evidence="4" id="KW-0539">Nucleus</keyword>
<evidence type="ECO:0000256" key="2">
    <source>
        <dbReference type="ARBA" id="ARBA00004496"/>
    </source>
</evidence>
<evidence type="ECO:0000256" key="3">
    <source>
        <dbReference type="ARBA" id="ARBA00022490"/>
    </source>
</evidence>
<keyword evidence="7" id="KW-1185">Reference proteome</keyword>
<feature type="region of interest" description="Disordered" evidence="5">
    <location>
        <begin position="171"/>
        <end position="196"/>
    </location>
</feature>
<evidence type="ECO:0000256" key="5">
    <source>
        <dbReference type="SAM" id="MobiDB-lite"/>
    </source>
</evidence>
<evidence type="ECO:0000313" key="6">
    <source>
        <dbReference type="EMBL" id="KAK7510271.1"/>
    </source>
</evidence>
<evidence type="ECO:0000256" key="1">
    <source>
        <dbReference type="ARBA" id="ARBA00004123"/>
    </source>
</evidence>
<dbReference type="InterPro" id="IPR011993">
    <property type="entry name" value="PH-like_dom_sf"/>
</dbReference>
<dbReference type="Gene3D" id="2.30.29.30">
    <property type="entry name" value="Pleckstrin-homology domain (PH domain)/Phosphotyrosine-binding domain (PTB)"/>
    <property type="match status" value="1"/>
</dbReference>
<feature type="compositionally biased region" description="Acidic residues" evidence="5">
    <location>
        <begin position="284"/>
        <end position="302"/>
    </location>
</feature>
<sequence>MTVQILSRAPDLADFTPLQEHQESTPGVFFGGKPVLHLRAPNATLVQPKHIGADATWPAFQSSSATTNGQGTTNGDAGEGDETVTIGGVDVFVTSDRLILFSSSSSTGASISYPTISLHAIQRLDAGLAAQTAHTHGIYMQLLLSEPRGGDDEDVETLELTLIPGAEVEVPGASATAATNDTPETAAASATESTTTMPTQQLFAALSTCADLNPDRDDDEEGGAGGDDYPAPGTGGWITADNMHEFADAEGGFAGFGGVPVLGGMSGVGGEVPAVAGTVRAREDEEEDGDGGDEEVGDGAEGEETKWRRTG</sequence>
<evidence type="ECO:0000256" key="4">
    <source>
        <dbReference type="ARBA" id="ARBA00023242"/>
    </source>
</evidence>
<evidence type="ECO:0000313" key="7">
    <source>
        <dbReference type="Proteomes" id="UP001363622"/>
    </source>
</evidence>
<feature type="region of interest" description="Disordered" evidence="5">
    <location>
        <begin position="270"/>
        <end position="311"/>
    </location>
</feature>
<dbReference type="PANTHER" id="PTHR21399:SF0">
    <property type="entry name" value="METHYLOSOME SUBUNIT PICLN"/>
    <property type="match status" value="1"/>
</dbReference>
<dbReference type="Pfam" id="PF03517">
    <property type="entry name" value="Voldacs"/>
    <property type="match status" value="1"/>
</dbReference>
<accession>A0ABR1K9W6</accession>
<comment type="caution">
    <text evidence="6">The sequence shown here is derived from an EMBL/GenBank/DDBJ whole genome shotgun (WGS) entry which is preliminary data.</text>
</comment>
<gene>
    <name evidence="6" type="ORF">IWZ03DRAFT_354239</name>
</gene>
<proteinExistence type="predicted"/>
<reference evidence="6 7" key="1">
    <citation type="submission" date="2024-04" db="EMBL/GenBank/DDBJ databases">
        <title>Phyllosticta paracitricarpa is synonymous to the EU quarantine fungus P. citricarpa based on phylogenomic analyses.</title>
        <authorList>
            <consortium name="Lawrence Berkeley National Laboratory"/>
            <person name="Van Ingen-Buijs V.A."/>
            <person name="Van Westerhoven A.C."/>
            <person name="Haridas S."/>
            <person name="Skiadas P."/>
            <person name="Martin F."/>
            <person name="Groenewald J.Z."/>
            <person name="Crous P.W."/>
            <person name="Seidl M.F."/>
        </authorList>
    </citation>
    <scope>NUCLEOTIDE SEQUENCE [LARGE SCALE GENOMIC DNA]</scope>
    <source>
        <strain evidence="6 7">CBS 123371</strain>
    </source>
</reference>
<feature type="region of interest" description="Disordered" evidence="5">
    <location>
        <begin position="61"/>
        <end position="82"/>
    </location>
</feature>
<protein>
    <submittedName>
        <fullName evidence="6">Regulator of volume decrease after cellular swelling-domain-containing protein</fullName>
    </submittedName>
</protein>
<dbReference type="InterPro" id="IPR039924">
    <property type="entry name" value="ICln/Lot5/Saf5"/>
</dbReference>
<feature type="region of interest" description="Disordered" evidence="5">
    <location>
        <begin position="211"/>
        <end position="232"/>
    </location>
</feature>
<dbReference type="EMBL" id="JBBPHU010000014">
    <property type="protein sequence ID" value="KAK7510271.1"/>
    <property type="molecule type" value="Genomic_DNA"/>
</dbReference>
<comment type="subcellular location">
    <subcellularLocation>
        <location evidence="2">Cytoplasm</location>
    </subcellularLocation>
    <subcellularLocation>
        <location evidence="1">Nucleus</location>
    </subcellularLocation>
</comment>
<dbReference type="Proteomes" id="UP001363622">
    <property type="component" value="Unassembled WGS sequence"/>
</dbReference>
<name>A0ABR1K9W6_9PEZI</name>
<organism evidence="6 7">
    <name type="scientific">Phyllosticta citriasiana</name>
    <dbReference type="NCBI Taxonomy" id="595635"/>
    <lineage>
        <taxon>Eukaryota</taxon>
        <taxon>Fungi</taxon>
        <taxon>Dikarya</taxon>
        <taxon>Ascomycota</taxon>
        <taxon>Pezizomycotina</taxon>
        <taxon>Dothideomycetes</taxon>
        <taxon>Dothideomycetes incertae sedis</taxon>
        <taxon>Botryosphaeriales</taxon>
        <taxon>Phyllostictaceae</taxon>
        <taxon>Phyllosticta</taxon>
    </lineage>
</organism>
<keyword evidence="3" id="KW-0963">Cytoplasm</keyword>